<evidence type="ECO:0000313" key="2">
    <source>
        <dbReference type="EMBL" id="TWU47697.1"/>
    </source>
</evidence>
<protein>
    <submittedName>
        <fullName evidence="2">Uncharacterized protein</fullName>
    </submittedName>
</protein>
<feature type="region of interest" description="Disordered" evidence="1">
    <location>
        <begin position="1"/>
        <end position="27"/>
    </location>
</feature>
<proteinExistence type="predicted"/>
<accession>A0A5C6EI16</accession>
<dbReference type="Proteomes" id="UP000317977">
    <property type="component" value="Unassembled WGS sequence"/>
</dbReference>
<feature type="compositionally biased region" description="Basic residues" evidence="1">
    <location>
        <begin position="1"/>
        <end position="10"/>
    </location>
</feature>
<sequence>MTKMGPRLKSKLVGNGSINPGTRETNVKREQVRPAGLAPLTLLIAYWMC</sequence>
<comment type="caution">
    <text evidence="2">The sequence shown here is derived from an EMBL/GenBank/DDBJ whole genome shotgun (WGS) entry which is preliminary data.</text>
</comment>
<evidence type="ECO:0000313" key="3">
    <source>
        <dbReference type="Proteomes" id="UP000317977"/>
    </source>
</evidence>
<keyword evidence="3" id="KW-1185">Reference proteome</keyword>
<gene>
    <name evidence="2" type="ORF">Poly59_45380</name>
</gene>
<organism evidence="2 3">
    <name type="scientific">Rubripirellula reticaptiva</name>
    <dbReference type="NCBI Taxonomy" id="2528013"/>
    <lineage>
        <taxon>Bacteria</taxon>
        <taxon>Pseudomonadati</taxon>
        <taxon>Planctomycetota</taxon>
        <taxon>Planctomycetia</taxon>
        <taxon>Pirellulales</taxon>
        <taxon>Pirellulaceae</taxon>
        <taxon>Rubripirellula</taxon>
    </lineage>
</organism>
<dbReference type="AlphaFoldDB" id="A0A5C6EI16"/>
<reference evidence="2 3" key="1">
    <citation type="submission" date="2019-02" db="EMBL/GenBank/DDBJ databases">
        <title>Deep-cultivation of Planctomycetes and their phenomic and genomic characterization uncovers novel biology.</title>
        <authorList>
            <person name="Wiegand S."/>
            <person name="Jogler M."/>
            <person name="Boedeker C."/>
            <person name="Pinto D."/>
            <person name="Vollmers J."/>
            <person name="Rivas-Marin E."/>
            <person name="Kohn T."/>
            <person name="Peeters S.H."/>
            <person name="Heuer A."/>
            <person name="Rast P."/>
            <person name="Oberbeckmann S."/>
            <person name="Bunk B."/>
            <person name="Jeske O."/>
            <person name="Meyerdierks A."/>
            <person name="Storesund J.E."/>
            <person name="Kallscheuer N."/>
            <person name="Luecker S."/>
            <person name="Lage O.M."/>
            <person name="Pohl T."/>
            <person name="Merkel B.J."/>
            <person name="Hornburger P."/>
            <person name="Mueller R.-W."/>
            <person name="Bruemmer F."/>
            <person name="Labrenz M."/>
            <person name="Spormann A.M."/>
            <person name="Op Den Camp H."/>
            <person name="Overmann J."/>
            <person name="Amann R."/>
            <person name="Jetten M.S.M."/>
            <person name="Mascher T."/>
            <person name="Medema M.H."/>
            <person name="Devos D.P."/>
            <person name="Kaster A.-K."/>
            <person name="Ovreas L."/>
            <person name="Rohde M."/>
            <person name="Galperin M.Y."/>
            <person name="Jogler C."/>
        </authorList>
    </citation>
    <scope>NUCLEOTIDE SEQUENCE [LARGE SCALE GENOMIC DNA]</scope>
    <source>
        <strain evidence="2 3">Poly59</strain>
    </source>
</reference>
<name>A0A5C6EI16_9BACT</name>
<dbReference type="EMBL" id="SJPX01000005">
    <property type="protein sequence ID" value="TWU47697.1"/>
    <property type="molecule type" value="Genomic_DNA"/>
</dbReference>
<evidence type="ECO:0000256" key="1">
    <source>
        <dbReference type="SAM" id="MobiDB-lite"/>
    </source>
</evidence>